<evidence type="ECO:0000313" key="2">
    <source>
        <dbReference type="EMBL" id="DAE04707.1"/>
    </source>
</evidence>
<evidence type="ECO:0000259" key="1">
    <source>
        <dbReference type="Pfam" id="PF06605"/>
    </source>
</evidence>
<reference evidence="2" key="1">
    <citation type="journal article" date="2021" name="Proc. Natl. Acad. Sci. U.S.A.">
        <title>A Catalog of Tens of Thousands of Viruses from Human Metagenomes Reveals Hidden Associations with Chronic Diseases.</title>
        <authorList>
            <person name="Tisza M.J."/>
            <person name="Buck C.B."/>
        </authorList>
    </citation>
    <scope>NUCLEOTIDE SEQUENCE</scope>
    <source>
        <strain evidence="2">CtFSL3</strain>
    </source>
</reference>
<proteinExistence type="predicted"/>
<dbReference type="EMBL" id="BK015393">
    <property type="protein sequence ID" value="DAE04707.1"/>
    <property type="molecule type" value="Genomic_DNA"/>
</dbReference>
<sequence length="609" mass="67409">MIPILYKADATNFASYGIGALPDTISCEVTEERNGAYECVVKYPVTGMNYSEIKRERIIKAKPSDTGSPQAFRIYRVTTPINGIVKIYAQHISYDLVAIATPQWESTPITPQLAIEEVFDNALTPHRFTFQTDYTEAKAFAVSKPKSLRAVLGGEEGSVLSLWGGEFEWDNFQVIHHQGRGHNNGVVIEYGKNLTKFEHDSDISDVYTDLLPYAVTEDEEGNETVITLAEQILQIGKTTLSQRKTLIKDFTDSFDIDAVITEDLLREKAQKYLENNPLGIETPTLTISFEALWKQPEYAAVLERVALCDTVTVRHSELGISEHVKVIKTVYDTLAEKYVSITLGSAKASLLSTISDTTQSVDNITQKVDRFPSLMQSAINSATKLITGQKGGYVVLHGDNETGQPYELLILDSPNIEDAVNVWRWNVGGLGFSSNGYNGPYETAITADGQIVADFITSGSLVANIIKAGVLSSQDGSSYWNLETGEVVLRAYAMTETVEETNSRIDVIEEQKMLRLVITSTNGNIFKNGNIQTTLEATVFSWDENITDTLDPNQFIWTRVSDDAAADAEWNAKHFGGTKSIEITKEDVKVRATFFCDLIDTTTRNSLLG</sequence>
<feature type="domain" description="Tail spike" evidence="1">
    <location>
        <begin position="113"/>
        <end position="355"/>
    </location>
</feature>
<dbReference type="InterPro" id="IPR007119">
    <property type="entry name" value="Phage_tail_spike_N"/>
</dbReference>
<dbReference type="InterPro" id="IPR010572">
    <property type="entry name" value="Tail_dom"/>
</dbReference>
<name>A0A8S5PE28_9CAUD</name>
<protein>
    <submittedName>
        <fullName evidence="2">Tail protein</fullName>
    </submittedName>
</protein>
<dbReference type="Pfam" id="PF06605">
    <property type="entry name" value="Prophage_tail"/>
    <property type="match status" value="1"/>
</dbReference>
<accession>A0A8S5PE28</accession>
<organism evidence="2">
    <name type="scientific">Siphoviridae sp. ctFSL3</name>
    <dbReference type="NCBI Taxonomy" id="2825404"/>
    <lineage>
        <taxon>Viruses</taxon>
        <taxon>Duplodnaviria</taxon>
        <taxon>Heunggongvirae</taxon>
        <taxon>Uroviricota</taxon>
        <taxon>Caudoviricetes</taxon>
    </lineage>
</organism>
<dbReference type="NCBIfam" id="TIGR01665">
    <property type="entry name" value="put_anti_recept"/>
    <property type="match status" value="1"/>
</dbReference>